<name>A0A2H0WLQ4_9BACT</name>
<protein>
    <recommendedName>
        <fullName evidence="3">Calcineurin-like phosphoesterase domain-containing protein</fullName>
    </recommendedName>
</protein>
<dbReference type="GO" id="GO:0016020">
    <property type="term" value="C:membrane"/>
    <property type="evidence" value="ECO:0007669"/>
    <property type="project" value="GOC"/>
</dbReference>
<dbReference type="InterPro" id="IPR004843">
    <property type="entry name" value="Calcineurin-like_PHP"/>
</dbReference>
<evidence type="ECO:0000256" key="1">
    <source>
        <dbReference type="ARBA" id="ARBA00022723"/>
    </source>
</evidence>
<dbReference type="SUPFAM" id="SSF56300">
    <property type="entry name" value="Metallo-dependent phosphatases"/>
    <property type="match status" value="1"/>
</dbReference>
<dbReference type="Proteomes" id="UP000230353">
    <property type="component" value="Unassembled WGS sequence"/>
</dbReference>
<dbReference type="GO" id="GO:0008758">
    <property type="term" value="F:UDP-2,3-diacylglucosamine hydrolase activity"/>
    <property type="evidence" value="ECO:0007669"/>
    <property type="project" value="TreeGrafter"/>
</dbReference>
<dbReference type="PANTHER" id="PTHR31302:SF31">
    <property type="entry name" value="PHOSPHODIESTERASE YAEI"/>
    <property type="match status" value="1"/>
</dbReference>
<dbReference type="InterPro" id="IPR029052">
    <property type="entry name" value="Metallo-depent_PP-like"/>
</dbReference>
<evidence type="ECO:0000313" key="5">
    <source>
        <dbReference type="Proteomes" id="UP000230353"/>
    </source>
</evidence>
<dbReference type="GO" id="GO:0046872">
    <property type="term" value="F:metal ion binding"/>
    <property type="evidence" value="ECO:0007669"/>
    <property type="project" value="UniProtKB-KW"/>
</dbReference>
<keyword evidence="2" id="KW-0378">Hydrolase</keyword>
<keyword evidence="1" id="KW-0479">Metal-binding</keyword>
<accession>A0A2H0WLQ4</accession>
<gene>
    <name evidence="4" type="ORF">COT67_00880</name>
</gene>
<feature type="domain" description="Calcineurin-like phosphoesterase" evidence="3">
    <location>
        <begin position="5"/>
        <end position="166"/>
    </location>
</feature>
<dbReference type="InterPro" id="IPR051158">
    <property type="entry name" value="Metallophosphoesterase_sf"/>
</dbReference>
<dbReference type="Gene3D" id="3.60.21.10">
    <property type="match status" value="1"/>
</dbReference>
<organism evidence="4 5">
    <name type="scientific">Candidatus Tagabacteria bacterium CG09_land_8_20_14_0_10_41_14</name>
    <dbReference type="NCBI Taxonomy" id="1975021"/>
    <lineage>
        <taxon>Bacteria</taxon>
        <taxon>Candidatus Tagaibacteriota</taxon>
    </lineage>
</organism>
<reference evidence="5" key="1">
    <citation type="submission" date="2017-09" db="EMBL/GenBank/DDBJ databases">
        <title>Depth-based differentiation of microbial function through sediment-hosted aquifers and enrichment of novel symbionts in the deep terrestrial subsurface.</title>
        <authorList>
            <person name="Probst A.J."/>
            <person name="Ladd B."/>
            <person name="Jarett J.K."/>
            <person name="Geller-Mcgrath D.E."/>
            <person name="Sieber C.M.K."/>
            <person name="Emerson J.B."/>
            <person name="Anantharaman K."/>
            <person name="Thomas B.C."/>
            <person name="Malmstrom R."/>
            <person name="Stieglmeier M."/>
            <person name="Klingl A."/>
            <person name="Woyke T."/>
            <person name="Ryan C.M."/>
            <person name="Banfield J.F."/>
        </authorList>
    </citation>
    <scope>NUCLEOTIDE SEQUENCE [LARGE SCALE GENOMIC DNA]</scope>
</reference>
<comment type="caution">
    <text evidence="4">The sequence shown here is derived from an EMBL/GenBank/DDBJ whole genome shotgun (WGS) entry which is preliminary data.</text>
</comment>
<evidence type="ECO:0000259" key="3">
    <source>
        <dbReference type="Pfam" id="PF00149"/>
    </source>
</evidence>
<dbReference type="PANTHER" id="PTHR31302">
    <property type="entry name" value="TRANSMEMBRANE PROTEIN WITH METALLOPHOSPHOESTERASE DOMAIN-RELATED"/>
    <property type="match status" value="1"/>
</dbReference>
<dbReference type="Pfam" id="PF00149">
    <property type="entry name" value="Metallophos"/>
    <property type="match status" value="1"/>
</dbReference>
<proteinExistence type="predicted"/>
<sequence length="222" mass="24488">MERKKIVQISDVHLGIINSEKLMKKIVKKINSVSPAALFITGDLFDGSDGDLDLMSSSLTDVRAERGIFFISGNHETYLGTEIAYRVLRNKGVKVLNDEVVDVGGLKIAGISYSERGEHKNIVSAAKKLEKDFRGKPNILLCHSPRFAQDFRALGVNLQLSGHSHKGQIFPFGFISRIIFNGYDYGLFVEGDYTLYTTSGTATWGPAMRTEGASEIAVITLR</sequence>
<dbReference type="EMBL" id="PEZL01000012">
    <property type="protein sequence ID" value="PIS13593.1"/>
    <property type="molecule type" value="Genomic_DNA"/>
</dbReference>
<dbReference type="AlphaFoldDB" id="A0A2H0WLQ4"/>
<dbReference type="GO" id="GO:0009245">
    <property type="term" value="P:lipid A biosynthetic process"/>
    <property type="evidence" value="ECO:0007669"/>
    <property type="project" value="TreeGrafter"/>
</dbReference>
<evidence type="ECO:0000313" key="4">
    <source>
        <dbReference type="EMBL" id="PIS13593.1"/>
    </source>
</evidence>
<dbReference type="CDD" id="cd07385">
    <property type="entry name" value="MPP_YkuE_C"/>
    <property type="match status" value="1"/>
</dbReference>
<evidence type="ECO:0000256" key="2">
    <source>
        <dbReference type="ARBA" id="ARBA00022801"/>
    </source>
</evidence>